<accession>A0A3B0SC79</accession>
<dbReference type="Gene3D" id="3.10.129.10">
    <property type="entry name" value="Hotdog Thioesterase"/>
    <property type="match status" value="1"/>
</dbReference>
<organism evidence="2">
    <name type="scientific">hydrothermal vent metagenome</name>
    <dbReference type="NCBI Taxonomy" id="652676"/>
    <lineage>
        <taxon>unclassified sequences</taxon>
        <taxon>metagenomes</taxon>
        <taxon>ecological metagenomes</taxon>
    </lineage>
</organism>
<name>A0A3B0SC79_9ZZZZ</name>
<proteinExistence type="predicted"/>
<dbReference type="InterPro" id="IPR029069">
    <property type="entry name" value="HotDog_dom_sf"/>
</dbReference>
<dbReference type="EMBL" id="UOEI01000311">
    <property type="protein sequence ID" value="VAW01900.1"/>
    <property type="molecule type" value="Genomic_DNA"/>
</dbReference>
<gene>
    <name evidence="2" type="ORF">MNBD_ACTINO01-2428</name>
</gene>
<feature type="region of interest" description="Disordered" evidence="1">
    <location>
        <begin position="150"/>
        <end position="175"/>
    </location>
</feature>
<dbReference type="PANTHER" id="PTHR31793">
    <property type="entry name" value="4-HYDROXYBENZOYL-COA THIOESTERASE FAMILY MEMBER"/>
    <property type="match status" value="1"/>
</dbReference>
<reference evidence="2" key="1">
    <citation type="submission" date="2018-06" db="EMBL/GenBank/DDBJ databases">
        <authorList>
            <person name="Zhirakovskaya E."/>
        </authorList>
    </citation>
    <scope>NUCLEOTIDE SEQUENCE</scope>
</reference>
<dbReference type="PANTHER" id="PTHR31793:SF2">
    <property type="entry name" value="BLR1345 PROTEIN"/>
    <property type="match status" value="1"/>
</dbReference>
<dbReference type="AlphaFoldDB" id="A0A3B0SC79"/>
<evidence type="ECO:0000256" key="1">
    <source>
        <dbReference type="SAM" id="MobiDB-lite"/>
    </source>
</evidence>
<sequence length="175" mass="19323">MTESEHAEPGDVTYRGVVYPWHCDHMGHMNVMWYVGKFDEATWAFFARNGLTPAYLRANGRGMAAVDQHVRYVQELVAGDVVHVTTRLLEAAPRKIRFEHQMFNDITGDIVASCELVGVHMDTEMRKAVPFESSIANKLVVFPSPLQGGQANGVSEGGSRACEPGVAETGDKRTE</sequence>
<dbReference type="GO" id="GO:0047617">
    <property type="term" value="F:fatty acyl-CoA hydrolase activity"/>
    <property type="evidence" value="ECO:0007669"/>
    <property type="project" value="TreeGrafter"/>
</dbReference>
<evidence type="ECO:0000313" key="2">
    <source>
        <dbReference type="EMBL" id="VAW01900.1"/>
    </source>
</evidence>
<protein>
    <submittedName>
        <fullName evidence="2">Acyl-CoA thioesterase</fullName>
    </submittedName>
</protein>
<dbReference type="CDD" id="cd00586">
    <property type="entry name" value="4HBT"/>
    <property type="match status" value="1"/>
</dbReference>
<dbReference type="SUPFAM" id="SSF54637">
    <property type="entry name" value="Thioesterase/thiol ester dehydrase-isomerase"/>
    <property type="match status" value="1"/>
</dbReference>
<dbReference type="InterPro" id="IPR050563">
    <property type="entry name" value="4-hydroxybenzoyl-CoA_TE"/>
</dbReference>
<dbReference type="Pfam" id="PF13279">
    <property type="entry name" value="4HBT_2"/>
    <property type="match status" value="1"/>
</dbReference>